<feature type="coiled-coil region" evidence="6">
    <location>
        <begin position="87"/>
        <end position="114"/>
    </location>
</feature>
<keyword evidence="4" id="KW-0611">Plant defense</keyword>
<keyword evidence="3" id="KW-0547">Nucleotide-binding</keyword>
<evidence type="ECO:0000256" key="1">
    <source>
        <dbReference type="ARBA" id="ARBA00008894"/>
    </source>
</evidence>
<evidence type="ECO:0000313" key="8">
    <source>
        <dbReference type="EMBL" id="BBH08755.1"/>
    </source>
</evidence>
<sequence>MGVKNSISVENEKRQFHILLSLDLRCSREENPLPSNHNSQRTNQADFLSRMAFEVTAGAQAVGQTVEPAAKCGVWMFTYLKHKYDYVRNLGKNFKKLENEEMRLQDRKADVQNVLAANVGRMHITNECRNWFQQVDEKKDKIQHLKTKYRRINKYLCGLCPFPSLLRLGRDVVKETKELVSLRDQIKLENPKIDDLPSLNRHVEIVQDLLKQDEFKRVCIWGPPGVGKTTVMENLHDKVGQTSQFEVIFWVTMDNTECVEKIQRVLEDQLGLPVDEKSSTGKRAAKISEELENKSYLLFLDHVSSKINLREVGIHDDHNCGKVVFACTSRDNGNFCGPTDEDIKIEKLSMEDAQKLFNRKVNANIMKKQEIIRLAPLIVKECGGMPHMINLIAQKLAKVNDSARWRDTLLEMQAPSKQPSRELEEVYQLFKLPYNDLDESKQLCLLYWALFPVGYEVHRDYITECWRAEQLISFARLGETRDRGHTVLDEFVNAGLLDRGIKARHYKMFEHFQRVALRIAKCNAGSHRILVKEGANITEEQWTCAERVSLIQHQLSSLPEQPQCSGILTLLLQKNKSLTQIPVSFFACMQKLRVLDLHDTRIMSLPSSISSLIKLRGLYLNDCGELENIPADIGKLQSLEIFDIRRTKIRNLPKEIQELTNLKCLRVSFQQNVSSHNHVQGNPVMVIHPDTVSKLISLEELSIGIDHHNTEWNNIVGAIVEELVGLEELTTLCFYFPGEDCLRPFICQSVSWNRENMQGNNFRSFNIIVGHHQTNNPSEFDISECSTEKHLRFSGGGSVPDTVLQILQHAYSFELIGHQNVTNLSLFGADRLGGLEICKIEECNEMESIIDGDMIGGVAFQFLKQLHIINIPKLVHIWKGLVSPESLSRLTKLILKDCPSLENLFSKAHGIVQQLVQLQHLEVEHCLEMKEIIETGSDVSAALPKLKTIELRNLPKLSTIWSEVSWEWPSLETIEIRECVMLKDLPSTMANAIKLRWIRCTSDWKNELNWPSDPAIKDRFQRIVKGFVLYTSTMDKGEMSFKIQNHNTTGMHPLETGEFTSTFEFIAMVFQLGQPYKLIYSKEGQAPSEMLANRGRWFSVNLFNLKSLTVPESMLSSSSVITSMAGQSSTNNSSRLETHDSMLVVKTFFSFGHAYTSRILSLVKLPNGKGLTPSQIFSKFGR</sequence>
<dbReference type="Gene3D" id="1.10.8.430">
    <property type="entry name" value="Helical domain of apoptotic protease-activating factors"/>
    <property type="match status" value="1"/>
</dbReference>
<dbReference type="InterPro" id="IPR055414">
    <property type="entry name" value="LRR_R13L4/SHOC2-like"/>
</dbReference>
<proteinExistence type="inferred from homology"/>
<reference evidence="8" key="1">
    <citation type="journal article" date="2019" name="Science">
        <title>Mutation of a bHLH transcription factor allowed almond domestication.</title>
        <authorList>
            <person name="Sanchez-Perez R."/>
            <person name="Pavan S."/>
            <person name="Mazzeo R."/>
            <person name="Moldovan C."/>
            <person name="Aiese Cigliano R."/>
            <person name="Del Cueto J."/>
            <person name="Ricciardi F."/>
            <person name="Lotti C."/>
            <person name="Ricciardi L."/>
            <person name="Dicenta F."/>
            <person name="Lopez-Marques R.L."/>
            <person name="Lindberg Moller B."/>
        </authorList>
    </citation>
    <scope>NUCLEOTIDE SEQUENCE</scope>
</reference>
<evidence type="ECO:0000256" key="6">
    <source>
        <dbReference type="SAM" id="Coils"/>
    </source>
</evidence>
<dbReference type="InterPro" id="IPR027417">
    <property type="entry name" value="P-loop_NTPase"/>
</dbReference>
<keyword evidence="5" id="KW-0067">ATP-binding</keyword>
<keyword evidence="6" id="KW-0175">Coiled coil</keyword>
<gene>
    <name evidence="8" type="ORF">Prudu_021036</name>
</gene>
<dbReference type="InterPro" id="IPR050905">
    <property type="entry name" value="Plant_NBS-LRR"/>
</dbReference>
<dbReference type="SUPFAM" id="SSF52058">
    <property type="entry name" value="L domain-like"/>
    <property type="match status" value="1"/>
</dbReference>
<dbReference type="SUPFAM" id="SSF52540">
    <property type="entry name" value="P-loop containing nucleoside triphosphate hydrolases"/>
    <property type="match status" value="1"/>
</dbReference>
<dbReference type="Gene3D" id="3.80.10.10">
    <property type="entry name" value="Ribonuclease Inhibitor"/>
    <property type="match status" value="3"/>
</dbReference>
<accession>A0A4Y1RXQ0</accession>
<dbReference type="InterPro" id="IPR002182">
    <property type="entry name" value="NB-ARC"/>
</dbReference>
<dbReference type="InterPro" id="IPR042197">
    <property type="entry name" value="Apaf_helical"/>
</dbReference>
<dbReference type="PANTHER" id="PTHR33463">
    <property type="entry name" value="NB-ARC DOMAIN-CONTAINING PROTEIN-RELATED"/>
    <property type="match status" value="1"/>
</dbReference>
<dbReference type="GO" id="GO:0043531">
    <property type="term" value="F:ADP binding"/>
    <property type="evidence" value="ECO:0007669"/>
    <property type="project" value="InterPro"/>
</dbReference>
<dbReference type="Gene3D" id="3.40.50.300">
    <property type="entry name" value="P-loop containing nucleotide triphosphate hydrolases"/>
    <property type="match status" value="1"/>
</dbReference>
<evidence type="ECO:0000256" key="3">
    <source>
        <dbReference type="ARBA" id="ARBA00022741"/>
    </source>
</evidence>
<dbReference type="InterPro" id="IPR057135">
    <property type="entry name" value="At4g27190-like_LRR"/>
</dbReference>
<dbReference type="Pfam" id="PF23247">
    <property type="entry name" value="LRR_RPS2"/>
    <property type="match status" value="1"/>
</dbReference>
<dbReference type="InterPro" id="IPR032675">
    <property type="entry name" value="LRR_dom_sf"/>
</dbReference>
<comment type="similarity">
    <text evidence="1">Belongs to the disease resistance NB-LRR family.</text>
</comment>
<dbReference type="AlphaFoldDB" id="A0A4Y1RXQ0"/>
<dbReference type="PANTHER" id="PTHR33463:SF186">
    <property type="entry name" value="NB-ARC DOMAIN-CONTAINING PROTEIN"/>
    <property type="match status" value="1"/>
</dbReference>
<protein>
    <submittedName>
        <fullName evidence="8">NB-ARC domain-containing disease resistance protein</fullName>
    </submittedName>
</protein>
<evidence type="ECO:0000256" key="5">
    <source>
        <dbReference type="ARBA" id="ARBA00022840"/>
    </source>
</evidence>
<dbReference type="Pfam" id="PF00931">
    <property type="entry name" value="NB-ARC"/>
    <property type="match status" value="1"/>
</dbReference>
<dbReference type="InterPro" id="IPR003593">
    <property type="entry name" value="AAA+_ATPase"/>
</dbReference>
<dbReference type="Pfam" id="PF23598">
    <property type="entry name" value="LRR_14"/>
    <property type="match status" value="1"/>
</dbReference>
<name>A0A4Y1RXQ0_PRUDU</name>
<dbReference type="SMART" id="SM00382">
    <property type="entry name" value="AAA"/>
    <property type="match status" value="1"/>
</dbReference>
<evidence type="ECO:0000256" key="4">
    <source>
        <dbReference type="ARBA" id="ARBA00022821"/>
    </source>
</evidence>
<evidence type="ECO:0000259" key="7">
    <source>
        <dbReference type="SMART" id="SM00382"/>
    </source>
</evidence>
<organism evidence="8">
    <name type="scientific">Prunus dulcis</name>
    <name type="common">Almond</name>
    <name type="synonym">Amygdalus dulcis</name>
    <dbReference type="NCBI Taxonomy" id="3755"/>
    <lineage>
        <taxon>Eukaryota</taxon>
        <taxon>Viridiplantae</taxon>
        <taxon>Streptophyta</taxon>
        <taxon>Embryophyta</taxon>
        <taxon>Tracheophyta</taxon>
        <taxon>Spermatophyta</taxon>
        <taxon>Magnoliopsida</taxon>
        <taxon>eudicotyledons</taxon>
        <taxon>Gunneridae</taxon>
        <taxon>Pentapetalae</taxon>
        <taxon>rosids</taxon>
        <taxon>fabids</taxon>
        <taxon>Rosales</taxon>
        <taxon>Rosaceae</taxon>
        <taxon>Amygdaloideae</taxon>
        <taxon>Amygdaleae</taxon>
        <taxon>Prunus</taxon>
    </lineage>
</organism>
<dbReference type="GO" id="GO:0005524">
    <property type="term" value="F:ATP binding"/>
    <property type="evidence" value="ECO:0007669"/>
    <property type="project" value="UniProtKB-KW"/>
</dbReference>
<dbReference type="EMBL" id="AP019304">
    <property type="protein sequence ID" value="BBH08755.1"/>
    <property type="molecule type" value="Genomic_DNA"/>
</dbReference>
<keyword evidence="2" id="KW-0677">Repeat</keyword>
<dbReference type="PRINTS" id="PR00364">
    <property type="entry name" value="DISEASERSIST"/>
</dbReference>
<dbReference type="GO" id="GO:0006952">
    <property type="term" value="P:defense response"/>
    <property type="evidence" value="ECO:0007669"/>
    <property type="project" value="UniProtKB-KW"/>
</dbReference>
<feature type="domain" description="AAA+ ATPase" evidence="7">
    <location>
        <begin position="214"/>
        <end position="362"/>
    </location>
</feature>
<evidence type="ECO:0000256" key="2">
    <source>
        <dbReference type="ARBA" id="ARBA00022737"/>
    </source>
</evidence>